<organism evidence="3 4">
    <name type="scientific">Plantactinospora alkalitolerans</name>
    <dbReference type="NCBI Taxonomy" id="2789879"/>
    <lineage>
        <taxon>Bacteria</taxon>
        <taxon>Bacillati</taxon>
        <taxon>Actinomycetota</taxon>
        <taxon>Actinomycetes</taxon>
        <taxon>Micromonosporales</taxon>
        <taxon>Micromonosporaceae</taxon>
        <taxon>Plantactinospora</taxon>
    </lineage>
</organism>
<feature type="transmembrane region" description="Helical" evidence="2">
    <location>
        <begin position="203"/>
        <end position="224"/>
    </location>
</feature>
<dbReference type="SUPFAM" id="SSF51905">
    <property type="entry name" value="FAD/NAD(P)-binding domain"/>
    <property type="match status" value="2"/>
</dbReference>
<feature type="transmembrane region" description="Helical" evidence="2">
    <location>
        <begin position="39"/>
        <end position="58"/>
    </location>
</feature>
<keyword evidence="2" id="KW-1133">Transmembrane helix</keyword>
<reference evidence="3 4" key="1">
    <citation type="submission" date="2020-11" db="EMBL/GenBank/DDBJ databases">
        <title>A novel isolate from a Black sea contaminated sediment with potential to produce alkanes: Plantactinospora alkalitolerans sp. nov.</title>
        <authorList>
            <person name="Carro L."/>
            <person name="Veyisoglu A."/>
            <person name="Guven K."/>
            <person name="Schumann P."/>
            <person name="Klenk H.-P."/>
            <person name="Sahin N."/>
        </authorList>
    </citation>
    <scope>NUCLEOTIDE SEQUENCE [LARGE SCALE GENOMIC DNA]</scope>
    <source>
        <strain evidence="3 4">S1510</strain>
    </source>
</reference>
<dbReference type="Proteomes" id="UP000638560">
    <property type="component" value="Unassembled WGS sequence"/>
</dbReference>
<dbReference type="Pfam" id="PF07690">
    <property type="entry name" value="MFS_1"/>
    <property type="match status" value="1"/>
</dbReference>
<dbReference type="EMBL" id="JADPUN010000345">
    <property type="protein sequence ID" value="MBF9134455.1"/>
    <property type="molecule type" value="Genomic_DNA"/>
</dbReference>
<dbReference type="RefSeq" id="WP_196205937.1">
    <property type="nucleotide sequence ID" value="NZ_JADPUN010000345.1"/>
</dbReference>
<dbReference type="PRINTS" id="PR00469">
    <property type="entry name" value="PNDRDTASEII"/>
</dbReference>
<feature type="transmembrane region" description="Helical" evidence="2">
    <location>
        <begin position="175"/>
        <end position="196"/>
    </location>
</feature>
<dbReference type="InterPro" id="IPR051209">
    <property type="entry name" value="FAD-bind_Monooxygenase_sf"/>
</dbReference>
<gene>
    <name evidence="3" type="ORF">I0C86_36830</name>
</gene>
<dbReference type="InterPro" id="IPR011701">
    <property type="entry name" value="MFS"/>
</dbReference>
<protein>
    <submittedName>
        <fullName evidence="3">MFS transporter</fullName>
    </submittedName>
</protein>
<name>A0ABS0H7L1_9ACTN</name>
<dbReference type="Gene3D" id="3.50.50.60">
    <property type="entry name" value="FAD/NAD(P)-binding domain"/>
    <property type="match status" value="2"/>
</dbReference>
<dbReference type="Gene3D" id="1.20.1250.20">
    <property type="entry name" value="MFS general substrate transporter like domains"/>
    <property type="match status" value="1"/>
</dbReference>
<keyword evidence="2" id="KW-0472">Membrane</keyword>
<dbReference type="PANTHER" id="PTHR42877:SF4">
    <property type="entry name" value="FAD_NAD(P)-BINDING DOMAIN-CONTAINING PROTEIN-RELATED"/>
    <property type="match status" value="1"/>
</dbReference>
<feature type="transmembrane region" description="Helical" evidence="2">
    <location>
        <begin position="79"/>
        <end position="97"/>
    </location>
</feature>
<dbReference type="InterPro" id="IPR036188">
    <property type="entry name" value="FAD/NAD-bd_sf"/>
</dbReference>
<feature type="transmembrane region" description="Helical" evidence="2">
    <location>
        <begin position="236"/>
        <end position="255"/>
    </location>
</feature>
<evidence type="ECO:0000256" key="1">
    <source>
        <dbReference type="SAM" id="MobiDB-lite"/>
    </source>
</evidence>
<feature type="transmembrane region" description="Helical" evidence="2">
    <location>
        <begin position="313"/>
        <end position="331"/>
    </location>
</feature>
<feature type="transmembrane region" description="Helical" evidence="2">
    <location>
        <begin position="117"/>
        <end position="136"/>
    </location>
</feature>
<proteinExistence type="predicted"/>
<dbReference type="PANTHER" id="PTHR42877">
    <property type="entry name" value="L-ORNITHINE N(5)-MONOOXYGENASE-RELATED"/>
    <property type="match status" value="1"/>
</dbReference>
<feature type="transmembrane region" description="Helical" evidence="2">
    <location>
        <begin position="148"/>
        <end position="169"/>
    </location>
</feature>
<feature type="transmembrane region" description="Helical" evidence="2">
    <location>
        <begin position="367"/>
        <end position="390"/>
    </location>
</feature>
<feature type="transmembrane region" description="Helical" evidence="2">
    <location>
        <begin position="276"/>
        <end position="293"/>
    </location>
</feature>
<dbReference type="InterPro" id="IPR036259">
    <property type="entry name" value="MFS_trans_sf"/>
</dbReference>
<feature type="region of interest" description="Disordered" evidence="1">
    <location>
        <begin position="949"/>
        <end position="972"/>
    </location>
</feature>
<feature type="transmembrane region" description="Helical" evidence="2">
    <location>
        <begin position="343"/>
        <end position="361"/>
    </location>
</feature>
<keyword evidence="2" id="KW-0812">Transmembrane</keyword>
<accession>A0ABS0H7L1</accession>
<sequence length="1007" mass="108317">MTGAFLVAVRALAVLGMSAVVVPTVLVAHDYYRGGAGASMAGLLWLVPAGQIGVAVFLRARVALTERRGPVPPRRRPTGLLLAALLVLLIIDVSKAWSLGFALPGMREEFALTEGQALLLPLACLLGSVLSSFYFGALADRFGTRTMAFFSGLGCTGTALCGVTGSFPAAAACCFALGLAVGGLVPIVFALLPYLLPRRRVTTAGLLLAGAATTGGYLLAYLLAQRLLPEYGWRGLWLSGAVTGPLLLAGTLVLPDWVPGYSGPPRHLPTLGRRRPALVLYGLMAGALCVGYVNQGPSLAGYAGLVGGDDVVQAFQAALVLPAALGMAFALRRLPAARCLHAVGAWAGWLVIVCAAALAGGVTGAPIAVLVVAVGVATNLMVVAVLGVAWQWYGRPAGVAGIGVVLGVTKFGALVGPAMIVDSVSVAIPLGAGTIAAAAFVQQTFGTPLPGPGGTVPPPAPSSRHVHVVIVGAGFAGLGMAIRLAQQGIRDFVVLDRATDVGGTWRDNTYPGCACDVPSNLYSYSFVPNPDWSRCFSPQPEIHRYLRRCVARYRLAAHLRLGQELRTARWDDGAGHWVIRTGRVELTAGVLICATGPLSEPVTPRLTGVEWFTGTTFHSAAWDHRHDLRGERVAVIGTGASAVQFVPEIVDAVAQLYVFQRTPPWVVPRWDRPRSPLTRRAFRALPALQRLARSVVYWGREALMLGLGVDHRLLKVAEWLARWHLRRQVRDPALRAALTPRYAVGCKRLVVSSDYYPALTRPDVELVTSAVREVGERWIVTADGTRRAVDTIIYGTGFALANTPVAGRLYGRNGRNLAEEWAGGAAAYLGTAVAGFPNLFLLAGPNSVLGHNSVILGVEAQISYVLSALRTMRRRGLAAVEVRPEVQDSYNDGLRTRMWDTVWLSGCRSWYLDAAGRNTTLWPGFTASLRRRTRRFDLSDYHLLRGTGESAGGRSVHRRRADRHRLERRRAGRRRLRRSVARRRVRWVRRPAPRPGTRRRARRSRPR</sequence>
<dbReference type="Pfam" id="PF13738">
    <property type="entry name" value="Pyr_redox_3"/>
    <property type="match status" value="1"/>
</dbReference>
<evidence type="ECO:0000256" key="2">
    <source>
        <dbReference type="SAM" id="Phobius"/>
    </source>
</evidence>
<feature type="transmembrane region" description="Helical" evidence="2">
    <location>
        <begin position="397"/>
        <end position="420"/>
    </location>
</feature>
<dbReference type="SUPFAM" id="SSF103473">
    <property type="entry name" value="MFS general substrate transporter"/>
    <property type="match status" value="1"/>
</dbReference>
<keyword evidence="4" id="KW-1185">Reference proteome</keyword>
<evidence type="ECO:0000313" key="3">
    <source>
        <dbReference type="EMBL" id="MBF9134455.1"/>
    </source>
</evidence>
<feature type="compositionally biased region" description="Basic residues" evidence="1">
    <location>
        <begin position="955"/>
        <end position="972"/>
    </location>
</feature>
<feature type="region of interest" description="Disordered" evidence="1">
    <location>
        <begin position="988"/>
        <end position="1007"/>
    </location>
</feature>
<evidence type="ECO:0000313" key="4">
    <source>
        <dbReference type="Proteomes" id="UP000638560"/>
    </source>
</evidence>
<comment type="caution">
    <text evidence="3">The sequence shown here is derived from an EMBL/GenBank/DDBJ whole genome shotgun (WGS) entry which is preliminary data.</text>
</comment>